<reference evidence="1" key="1">
    <citation type="submission" date="2020-06" db="EMBL/GenBank/DDBJ databases">
        <title>WGS assembly of Ceratodon purpureus strain R40.</title>
        <authorList>
            <person name="Carey S.B."/>
            <person name="Jenkins J."/>
            <person name="Shu S."/>
            <person name="Lovell J.T."/>
            <person name="Sreedasyam A."/>
            <person name="Maumus F."/>
            <person name="Tiley G.P."/>
            <person name="Fernandez-Pozo N."/>
            <person name="Barry K."/>
            <person name="Chen C."/>
            <person name="Wang M."/>
            <person name="Lipzen A."/>
            <person name="Daum C."/>
            <person name="Saski C.A."/>
            <person name="Payton A.C."/>
            <person name="Mcbreen J.C."/>
            <person name="Conrad R.E."/>
            <person name="Kollar L.M."/>
            <person name="Olsson S."/>
            <person name="Huttunen S."/>
            <person name="Landis J.B."/>
            <person name="Wickett N.J."/>
            <person name="Johnson M.G."/>
            <person name="Rensing S.A."/>
            <person name="Grimwood J."/>
            <person name="Schmutz J."/>
            <person name="Mcdaniel S.F."/>
        </authorList>
    </citation>
    <scope>NUCLEOTIDE SEQUENCE</scope>
    <source>
        <strain evidence="1">R40</strain>
    </source>
</reference>
<accession>A0A8T0GWD3</accession>
<evidence type="ECO:0000313" key="2">
    <source>
        <dbReference type="Proteomes" id="UP000822688"/>
    </source>
</evidence>
<dbReference type="Proteomes" id="UP000822688">
    <property type="component" value="Chromosome 8"/>
</dbReference>
<sequence length="148" mass="16739">MYNVCAAGDEPIHRMLVKQCKCRVAVLSERWLPESVLTHLRANPSCEDRVSEALAPGRGDENFGRCFHVQACCGGTSEFLSCEDNAVVRQSRRYPVDPVWFMSFRVSVSRTIHDLTSEIFAKSVVEVLKGGTEVDVRPQQCQVELFMW</sequence>
<comment type="caution">
    <text evidence="1">The sequence shown here is derived from an EMBL/GenBank/DDBJ whole genome shotgun (WGS) entry which is preliminary data.</text>
</comment>
<keyword evidence="2" id="KW-1185">Reference proteome</keyword>
<dbReference type="EMBL" id="CM026429">
    <property type="protein sequence ID" value="KAG0563213.1"/>
    <property type="molecule type" value="Genomic_DNA"/>
</dbReference>
<name>A0A8T0GWD3_CERPU</name>
<evidence type="ECO:0000313" key="1">
    <source>
        <dbReference type="EMBL" id="KAG0563213.1"/>
    </source>
</evidence>
<gene>
    <name evidence="1" type="ORF">KC19_8G012500</name>
</gene>
<organism evidence="1 2">
    <name type="scientific">Ceratodon purpureus</name>
    <name type="common">Fire moss</name>
    <name type="synonym">Dicranum purpureum</name>
    <dbReference type="NCBI Taxonomy" id="3225"/>
    <lineage>
        <taxon>Eukaryota</taxon>
        <taxon>Viridiplantae</taxon>
        <taxon>Streptophyta</taxon>
        <taxon>Embryophyta</taxon>
        <taxon>Bryophyta</taxon>
        <taxon>Bryophytina</taxon>
        <taxon>Bryopsida</taxon>
        <taxon>Dicranidae</taxon>
        <taxon>Pseudoditrichales</taxon>
        <taxon>Ditrichaceae</taxon>
        <taxon>Ceratodon</taxon>
    </lineage>
</organism>
<dbReference type="AlphaFoldDB" id="A0A8T0GWD3"/>
<proteinExistence type="predicted"/>
<protein>
    <submittedName>
        <fullName evidence="1">Uncharacterized protein</fullName>
    </submittedName>
</protein>